<dbReference type="InterPro" id="IPR042414">
    <property type="entry name" value="CD8B"/>
</dbReference>
<evidence type="ECO:0000313" key="13">
    <source>
        <dbReference type="Proteomes" id="UP000694380"/>
    </source>
</evidence>
<protein>
    <recommendedName>
        <fullName evidence="11">Ig-like domain-containing protein</fullName>
    </recommendedName>
</protein>
<evidence type="ECO:0000259" key="11">
    <source>
        <dbReference type="PROSITE" id="PS50835"/>
    </source>
</evidence>
<organism evidence="12 13">
    <name type="scientific">Chrysemys picta bellii</name>
    <name type="common">Western painted turtle</name>
    <name type="synonym">Emys bellii</name>
    <dbReference type="NCBI Taxonomy" id="8478"/>
    <lineage>
        <taxon>Eukaryota</taxon>
        <taxon>Metazoa</taxon>
        <taxon>Chordata</taxon>
        <taxon>Craniata</taxon>
        <taxon>Vertebrata</taxon>
        <taxon>Euteleostomi</taxon>
        <taxon>Archelosauria</taxon>
        <taxon>Testudinata</taxon>
        <taxon>Testudines</taxon>
        <taxon>Cryptodira</taxon>
        <taxon>Durocryptodira</taxon>
        <taxon>Testudinoidea</taxon>
        <taxon>Emydidae</taxon>
        <taxon>Chrysemys</taxon>
    </lineage>
</organism>
<feature type="domain" description="Ig-like" evidence="11">
    <location>
        <begin position="14"/>
        <end position="99"/>
    </location>
</feature>
<dbReference type="InterPro" id="IPR007110">
    <property type="entry name" value="Ig-like_dom"/>
</dbReference>
<dbReference type="GO" id="GO:0009986">
    <property type="term" value="C:cell surface"/>
    <property type="evidence" value="ECO:0007669"/>
    <property type="project" value="TreeGrafter"/>
</dbReference>
<evidence type="ECO:0000256" key="10">
    <source>
        <dbReference type="ARBA" id="ARBA00023319"/>
    </source>
</evidence>
<dbReference type="InterPro" id="IPR013106">
    <property type="entry name" value="Ig_V-set"/>
</dbReference>
<proteinExistence type="predicted"/>
<dbReference type="GO" id="GO:0050776">
    <property type="term" value="P:regulation of immune response"/>
    <property type="evidence" value="ECO:0007669"/>
    <property type="project" value="InterPro"/>
</dbReference>
<keyword evidence="3" id="KW-0732">Signal</keyword>
<evidence type="ECO:0000256" key="3">
    <source>
        <dbReference type="ARBA" id="ARBA00022729"/>
    </source>
</evidence>
<keyword evidence="8" id="KW-1015">Disulfide bond</keyword>
<keyword evidence="4" id="KW-0391">Immunity</keyword>
<evidence type="ECO:0000256" key="6">
    <source>
        <dbReference type="ARBA" id="ARBA00023130"/>
    </source>
</evidence>
<dbReference type="InterPro" id="IPR036179">
    <property type="entry name" value="Ig-like_dom_sf"/>
</dbReference>
<dbReference type="SMART" id="SM00409">
    <property type="entry name" value="IG"/>
    <property type="match status" value="1"/>
</dbReference>
<dbReference type="Pfam" id="PF07686">
    <property type="entry name" value="V-set"/>
    <property type="match status" value="1"/>
</dbReference>
<dbReference type="InterPro" id="IPR003599">
    <property type="entry name" value="Ig_sub"/>
</dbReference>
<name>A0A8C3FPG9_CHRPI</name>
<dbReference type="AlphaFoldDB" id="A0A8C3FPG9"/>
<dbReference type="PANTHER" id="PTHR11292:SF7">
    <property type="entry name" value="T-CELL SURFACE GLYCOPROTEIN CD8 BETA CHAIN-RELATED"/>
    <property type="match status" value="1"/>
</dbReference>
<evidence type="ECO:0000256" key="7">
    <source>
        <dbReference type="ARBA" id="ARBA00023136"/>
    </source>
</evidence>
<keyword evidence="10" id="KW-0393">Immunoglobulin domain</keyword>
<evidence type="ECO:0000313" key="12">
    <source>
        <dbReference type="Ensembl" id="ENSCPBP00000010651.1"/>
    </source>
</evidence>
<dbReference type="Proteomes" id="UP000694380">
    <property type="component" value="Unplaced"/>
</dbReference>
<dbReference type="Gene3D" id="2.60.40.10">
    <property type="entry name" value="Immunoglobulins"/>
    <property type="match status" value="1"/>
</dbReference>
<evidence type="ECO:0000256" key="2">
    <source>
        <dbReference type="ARBA" id="ARBA00022692"/>
    </source>
</evidence>
<dbReference type="GO" id="GO:0042288">
    <property type="term" value="F:MHC class I protein binding"/>
    <property type="evidence" value="ECO:0007669"/>
    <property type="project" value="InterPro"/>
</dbReference>
<dbReference type="SUPFAM" id="SSF48726">
    <property type="entry name" value="Immunoglobulin"/>
    <property type="match status" value="1"/>
</dbReference>
<dbReference type="GO" id="GO:0002250">
    <property type="term" value="P:adaptive immune response"/>
    <property type="evidence" value="ECO:0007669"/>
    <property type="project" value="UniProtKB-KW"/>
</dbReference>
<dbReference type="InterPro" id="IPR013783">
    <property type="entry name" value="Ig-like_fold"/>
</dbReference>
<evidence type="ECO:0000256" key="4">
    <source>
        <dbReference type="ARBA" id="ARBA00022859"/>
    </source>
</evidence>
<reference evidence="12" key="2">
    <citation type="submission" date="2025-09" db="UniProtKB">
        <authorList>
            <consortium name="Ensembl"/>
        </authorList>
    </citation>
    <scope>IDENTIFICATION</scope>
</reference>
<keyword evidence="5" id="KW-1133">Transmembrane helix</keyword>
<dbReference type="PROSITE" id="PS50835">
    <property type="entry name" value="IG_LIKE"/>
    <property type="match status" value="1"/>
</dbReference>
<evidence type="ECO:0000256" key="5">
    <source>
        <dbReference type="ARBA" id="ARBA00022989"/>
    </source>
</evidence>
<sequence>SCSCTWLHCSFSLPALRHCARIQFVEVSDTAKIHCSSKENLEGGSSLFWYLRREGQKPTCIKRCLDDQNVSKFVCKHETHSSTLEISNVQKTDSGIYYCAYKYSSYLIFGNGSTLLVGGKEPYSFFKKTNNGLTNQPLVSVFLLPPQPLPVSAHITSCPLRLGLVCCSQPRHSPAERNPTPLLVTVPSNT</sequence>
<dbReference type="PANTHER" id="PTHR11292">
    <property type="entry name" value="T-CELL SURFACE GLYCOPROTEIN CD8 BETA CHAIN"/>
    <property type="match status" value="1"/>
</dbReference>
<evidence type="ECO:0000256" key="1">
    <source>
        <dbReference type="ARBA" id="ARBA00004479"/>
    </source>
</evidence>
<evidence type="ECO:0000256" key="9">
    <source>
        <dbReference type="ARBA" id="ARBA00023180"/>
    </source>
</evidence>
<dbReference type="Ensembl" id="ENSCPBT00000012782.1">
    <property type="protein sequence ID" value="ENSCPBP00000010651.1"/>
    <property type="gene ID" value="ENSCPBG00000008160.1"/>
</dbReference>
<dbReference type="GO" id="GO:0015026">
    <property type="term" value="F:coreceptor activity"/>
    <property type="evidence" value="ECO:0007669"/>
    <property type="project" value="InterPro"/>
</dbReference>
<keyword evidence="7" id="KW-0472">Membrane</keyword>
<keyword evidence="6" id="KW-1064">Adaptive immunity</keyword>
<comment type="subcellular location">
    <subcellularLocation>
        <location evidence="1">Membrane</location>
        <topology evidence="1">Single-pass type I membrane protein</topology>
    </subcellularLocation>
</comment>
<evidence type="ECO:0000256" key="8">
    <source>
        <dbReference type="ARBA" id="ARBA00023157"/>
    </source>
</evidence>
<reference evidence="12" key="1">
    <citation type="submission" date="2025-08" db="UniProtKB">
        <authorList>
            <consortium name="Ensembl"/>
        </authorList>
    </citation>
    <scope>IDENTIFICATION</scope>
</reference>
<dbReference type="GO" id="GO:0016020">
    <property type="term" value="C:membrane"/>
    <property type="evidence" value="ECO:0007669"/>
    <property type="project" value="UniProtKB-SubCell"/>
</dbReference>
<keyword evidence="2" id="KW-0812">Transmembrane</keyword>
<dbReference type="CDD" id="cd00099">
    <property type="entry name" value="IgV"/>
    <property type="match status" value="1"/>
</dbReference>
<keyword evidence="13" id="KW-1185">Reference proteome</keyword>
<keyword evidence="9" id="KW-0325">Glycoprotein</keyword>
<accession>A0A8C3FPG9</accession>
<dbReference type="GeneTree" id="ENSGT01010000223749"/>